<keyword evidence="8" id="KW-1185">Reference proteome</keyword>
<keyword evidence="4" id="KW-0597">Phosphoprotein</keyword>
<feature type="modified residue" description="4-aspartylphosphate" evidence="4">
    <location>
        <position position="58"/>
    </location>
</feature>
<dbReference type="Pfam" id="PF00072">
    <property type="entry name" value="Response_reg"/>
    <property type="match status" value="1"/>
</dbReference>
<dbReference type="PROSITE" id="PS00041">
    <property type="entry name" value="HTH_ARAC_FAMILY_1"/>
    <property type="match status" value="1"/>
</dbReference>
<name>A0ABU9DUR7_9BACL</name>
<dbReference type="RefSeq" id="WP_341419765.1">
    <property type="nucleotide sequence ID" value="NZ_JBBPCC010000033.1"/>
</dbReference>
<reference evidence="7 8" key="1">
    <citation type="submission" date="2024-04" db="EMBL/GenBank/DDBJ databases">
        <title>draft genome sequnece of Paenibacillus filicis.</title>
        <authorList>
            <person name="Kim D.-U."/>
        </authorList>
    </citation>
    <scope>NUCLEOTIDE SEQUENCE [LARGE SCALE GENOMIC DNA]</scope>
    <source>
        <strain evidence="7 8">KACC14197</strain>
    </source>
</reference>
<comment type="caution">
    <text evidence="7">The sequence shown here is derived from an EMBL/GenBank/DDBJ whole genome shotgun (WGS) entry which is preliminary data.</text>
</comment>
<dbReference type="EMBL" id="JBBPCC010000033">
    <property type="protein sequence ID" value="MEK8132626.1"/>
    <property type="molecule type" value="Genomic_DNA"/>
</dbReference>
<dbReference type="InterPro" id="IPR018062">
    <property type="entry name" value="HTH_AraC-typ_CS"/>
</dbReference>
<feature type="domain" description="Response regulatory" evidence="6">
    <location>
        <begin position="7"/>
        <end position="123"/>
    </location>
</feature>
<dbReference type="PANTHER" id="PTHR43280:SF2">
    <property type="entry name" value="HTH-TYPE TRANSCRIPTIONAL REGULATOR EXSA"/>
    <property type="match status" value="1"/>
</dbReference>
<dbReference type="SMART" id="SM00342">
    <property type="entry name" value="HTH_ARAC"/>
    <property type="match status" value="1"/>
</dbReference>
<evidence type="ECO:0000256" key="3">
    <source>
        <dbReference type="ARBA" id="ARBA00023163"/>
    </source>
</evidence>
<evidence type="ECO:0000259" key="5">
    <source>
        <dbReference type="PROSITE" id="PS01124"/>
    </source>
</evidence>
<dbReference type="PROSITE" id="PS01124">
    <property type="entry name" value="HTH_ARAC_FAMILY_2"/>
    <property type="match status" value="1"/>
</dbReference>
<proteinExistence type="predicted"/>
<accession>A0ABU9DUR7</accession>
<organism evidence="7 8">
    <name type="scientific">Paenibacillus filicis</name>
    <dbReference type="NCBI Taxonomy" id="669464"/>
    <lineage>
        <taxon>Bacteria</taxon>
        <taxon>Bacillati</taxon>
        <taxon>Bacillota</taxon>
        <taxon>Bacilli</taxon>
        <taxon>Bacillales</taxon>
        <taxon>Paenibacillaceae</taxon>
        <taxon>Paenibacillus</taxon>
    </lineage>
</organism>
<dbReference type="SUPFAM" id="SSF52172">
    <property type="entry name" value="CheY-like"/>
    <property type="match status" value="1"/>
</dbReference>
<protein>
    <submittedName>
        <fullName evidence="7">Response regulator</fullName>
    </submittedName>
</protein>
<dbReference type="SUPFAM" id="SSF46689">
    <property type="entry name" value="Homeodomain-like"/>
    <property type="match status" value="2"/>
</dbReference>
<evidence type="ECO:0000256" key="1">
    <source>
        <dbReference type="ARBA" id="ARBA00023015"/>
    </source>
</evidence>
<gene>
    <name evidence="7" type="ORF">WMW72_32570</name>
</gene>
<dbReference type="InterPro" id="IPR018060">
    <property type="entry name" value="HTH_AraC"/>
</dbReference>
<keyword evidence="2" id="KW-0238">DNA-binding</keyword>
<dbReference type="Gene3D" id="1.10.10.60">
    <property type="entry name" value="Homeodomain-like"/>
    <property type="match status" value="2"/>
</dbReference>
<feature type="domain" description="HTH araC/xylS-type" evidence="5">
    <location>
        <begin position="415"/>
        <end position="513"/>
    </location>
</feature>
<sequence length="527" mass="59106">MFQRWLNIIVVDDELPLRQELRSFPWGEWGAVLAGEAENGTEALRLCRDCVPDVVVTDITMPLMDGLELTKQIKREFPAVQVILLTCHSDFHYAREALKLGALEYLVKVTLEESELEQAIGRAREAIGREHAHRRQTLDQQRREQAKTIGRLLKDKQPVEELIVADLSRCGMLPQLPARLAMIQVQSGEEDRVFIEQEIQSALDNLESSFSPSFCWVPVCSTEYALFFPDGQPAINQLKLSLEAVVRGLGQALDTNLPFLGQETAVFGVISESLASGTEFLEAFGQIKRWQQARFYEQEAGQAVFVGKPVPLSPLDKAQAALLLEGLSQLGGSDGIAGYIRTEFVRACLKHRYEPEALKQAVERFFQERPGAAAAAREDLSDIRQAATLGELADAMHRLTVQTNGRKGRLRQEVHEAKQYIAGHLHEPVTLQLVAEHVALSPHYLSRLFREEVGESVLEYMTRLRIGKAIQLLEQTNLKVYEVADRVGIPSYRYFSTLFRSWTGVPPTDYKKQQGGQAVDEDGGEAQ</sequence>
<dbReference type="Gene3D" id="3.40.50.2300">
    <property type="match status" value="1"/>
</dbReference>
<dbReference type="InterPro" id="IPR009057">
    <property type="entry name" value="Homeodomain-like_sf"/>
</dbReference>
<dbReference type="CDD" id="cd17536">
    <property type="entry name" value="REC_YesN-like"/>
    <property type="match status" value="1"/>
</dbReference>
<dbReference type="Proteomes" id="UP001469365">
    <property type="component" value="Unassembled WGS sequence"/>
</dbReference>
<dbReference type="InterPro" id="IPR001789">
    <property type="entry name" value="Sig_transdc_resp-reg_receiver"/>
</dbReference>
<evidence type="ECO:0000259" key="6">
    <source>
        <dbReference type="PROSITE" id="PS50110"/>
    </source>
</evidence>
<dbReference type="InterPro" id="IPR011006">
    <property type="entry name" value="CheY-like_superfamily"/>
</dbReference>
<dbReference type="PROSITE" id="PS50110">
    <property type="entry name" value="RESPONSE_REGULATORY"/>
    <property type="match status" value="1"/>
</dbReference>
<dbReference type="Pfam" id="PF12833">
    <property type="entry name" value="HTH_18"/>
    <property type="match status" value="1"/>
</dbReference>
<evidence type="ECO:0000313" key="8">
    <source>
        <dbReference type="Proteomes" id="UP001469365"/>
    </source>
</evidence>
<evidence type="ECO:0000256" key="4">
    <source>
        <dbReference type="PROSITE-ProRule" id="PRU00169"/>
    </source>
</evidence>
<dbReference type="PANTHER" id="PTHR43280">
    <property type="entry name" value="ARAC-FAMILY TRANSCRIPTIONAL REGULATOR"/>
    <property type="match status" value="1"/>
</dbReference>
<keyword evidence="1" id="KW-0805">Transcription regulation</keyword>
<dbReference type="SMART" id="SM00448">
    <property type="entry name" value="REC"/>
    <property type="match status" value="1"/>
</dbReference>
<evidence type="ECO:0000256" key="2">
    <source>
        <dbReference type="ARBA" id="ARBA00023125"/>
    </source>
</evidence>
<evidence type="ECO:0000313" key="7">
    <source>
        <dbReference type="EMBL" id="MEK8132626.1"/>
    </source>
</evidence>
<keyword evidence="3" id="KW-0804">Transcription</keyword>